<organism evidence="1 2">
    <name type="scientific">Oceanobacillus luteolus</name>
    <dbReference type="NCBI Taxonomy" id="1274358"/>
    <lineage>
        <taxon>Bacteria</taxon>
        <taxon>Bacillati</taxon>
        <taxon>Bacillota</taxon>
        <taxon>Bacilli</taxon>
        <taxon>Bacillales</taxon>
        <taxon>Bacillaceae</taxon>
        <taxon>Oceanobacillus</taxon>
    </lineage>
</organism>
<proteinExistence type="predicted"/>
<dbReference type="EMBL" id="JBHUDE010000005">
    <property type="protein sequence ID" value="MFD1606164.1"/>
    <property type="molecule type" value="Genomic_DNA"/>
</dbReference>
<protein>
    <submittedName>
        <fullName evidence="1">Phosphoribosyl-ATP pyrophosphohydrolase</fullName>
    </submittedName>
</protein>
<gene>
    <name evidence="1" type="ORF">ACFSBH_00575</name>
</gene>
<sequence>MTTYNKLVRDRIPEILDEAGKKYNVETLNHDRYILELRKKLMEELSEYQEAANDEESLGELADILEVIYALTEVHGESFEKLEQLRKQKAEENGAFADKVYLMDVEE</sequence>
<name>A0ABW4HKN9_9BACI</name>
<comment type="caution">
    <text evidence="1">The sequence shown here is derived from an EMBL/GenBank/DDBJ whole genome shotgun (WGS) entry which is preliminary data.</text>
</comment>
<accession>A0ABW4HKN9</accession>
<dbReference type="SUPFAM" id="SSF101386">
    <property type="entry name" value="all-alpha NTP pyrophosphatases"/>
    <property type="match status" value="1"/>
</dbReference>
<dbReference type="InterPro" id="IPR021130">
    <property type="entry name" value="PRib-ATP_PPHydrolase-like"/>
</dbReference>
<reference evidence="2" key="1">
    <citation type="journal article" date="2019" name="Int. J. Syst. Evol. Microbiol.">
        <title>The Global Catalogue of Microorganisms (GCM) 10K type strain sequencing project: providing services to taxonomists for standard genome sequencing and annotation.</title>
        <authorList>
            <consortium name="The Broad Institute Genomics Platform"/>
            <consortium name="The Broad Institute Genome Sequencing Center for Infectious Disease"/>
            <person name="Wu L."/>
            <person name="Ma J."/>
        </authorList>
    </citation>
    <scope>NUCLEOTIDE SEQUENCE [LARGE SCALE GENOMIC DNA]</scope>
    <source>
        <strain evidence="2">CGMCC 1.12376</strain>
    </source>
</reference>
<keyword evidence="2" id="KW-1185">Reference proteome</keyword>
<dbReference type="RefSeq" id="WP_379595548.1">
    <property type="nucleotide sequence ID" value="NZ_JBHUDE010000005.1"/>
</dbReference>
<dbReference type="InterPro" id="IPR038735">
    <property type="entry name" value="MSMEG_1276-like_NTP-PPase_dom"/>
</dbReference>
<dbReference type="Proteomes" id="UP001597221">
    <property type="component" value="Unassembled WGS sequence"/>
</dbReference>
<dbReference type="Pfam" id="PF01503">
    <property type="entry name" value="PRA-PH"/>
    <property type="match status" value="1"/>
</dbReference>
<dbReference type="CDD" id="cd11532">
    <property type="entry name" value="NTP-PPase_COG4997"/>
    <property type="match status" value="1"/>
</dbReference>
<evidence type="ECO:0000313" key="2">
    <source>
        <dbReference type="Proteomes" id="UP001597221"/>
    </source>
</evidence>
<evidence type="ECO:0000313" key="1">
    <source>
        <dbReference type="EMBL" id="MFD1606164.1"/>
    </source>
</evidence>